<protein>
    <recommendedName>
        <fullName evidence="4">Large ribosomal subunit protein bL28m</fullName>
    </recommendedName>
</protein>
<feature type="region of interest" description="Disordered" evidence="6">
    <location>
        <begin position="210"/>
        <end position="241"/>
    </location>
</feature>
<evidence type="ECO:0000256" key="6">
    <source>
        <dbReference type="SAM" id="MobiDB-lite"/>
    </source>
</evidence>
<dbReference type="Proteomes" id="UP000054032">
    <property type="component" value="Unassembled WGS sequence"/>
</dbReference>
<keyword evidence="8" id="KW-1185">Reference proteome</keyword>
<dbReference type="RefSeq" id="XP_007683064.1">
    <property type="nucleotide sequence ID" value="XM_007684874.1"/>
</dbReference>
<dbReference type="EMBL" id="KI963923">
    <property type="protein sequence ID" value="EUC50414.1"/>
    <property type="molecule type" value="Genomic_DNA"/>
</dbReference>
<sequence>MHARCQLLSGRIPAAGAVGRSAHQAQRTYATTAPAPAPAVKNPLQRRRGGDLGSHLPKNVIPKDAYIPAYPYGEHRLFKQANKGLYGEQMIRFGNNVSKDTETKTRRKWQPNVLSKSLYSVALKKKIKLRITAKVLKTMDREGGLDEYLLKDNVARIKELGPMGWALRWTLMQKPEVIERLRADAAALGLDQATIDKQWPTPQMMAARKAAEGTPELESEKFPESEEQQMWAPEKADAPESPSLETELLEKYEKGTEAFAANEYLKAVKAAQRYLTRGLVDSEEEGLKLAFIRAKERKEAVVTLKQKTYRRYKEAGFTVEDLQEIRNRFNLPNIKDHTAMKIAYNQRKRKEIEEAGSIEAWKAAARPDKQAAEATYAARVQAAGGEAAFRAAQKAEYAKVIAEAETASTNQSLDAERRRYLERAIHKADLAIKAKAAGGQDDYVESMLEDRRRTASASDGLRDIYKGSVQEKTARGDAWAALVNSSNKAASSQPRA</sequence>
<evidence type="ECO:0000313" key="8">
    <source>
        <dbReference type="Proteomes" id="UP000054032"/>
    </source>
</evidence>
<dbReference type="SUPFAM" id="SSF143800">
    <property type="entry name" value="L28p-like"/>
    <property type="match status" value="1"/>
</dbReference>
<evidence type="ECO:0000256" key="5">
    <source>
        <dbReference type="ARBA" id="ARBA00037226"/>
    </source>
</evidence>
<dbReference type="Pfam" id="PF00830">
    <property type="entry name" value="Ribosomal_L28"/>
    <property type="match status" value="1"/>
</dbReference>
<accession>W6ZSC2</accession>
<dbReference type="OrthoDB" id="361870at2759"/>
<keyword evidence="2" id="KW-0689">Ribosomal protein</keyword>
<evidence type="ECO:0000256" key="4">
    <source>
        <dbReference type="ARBA" id="ARBA00035269"/>
    </source>
</evidence>
<reference evidence="7 8" key="1">
    <citation type="journal article" date="2013" name="PLoS Genet.">
        <title>Comparative genome structure, secondary metabolite, and effector coding capacity across Cochliobolus pathogens.</title>
        <authorList>
            <person name="Condon B.J."/>
            <person name="Leng Y."/>
            <person name="Wu D."/>
            <person name="Bushley K.E."/>
            <person name="Ohm R.A."/>
            <person name="Otillar R."/>
            <person name="Martin J."/>
            <person name="Schackwitz W."/>
            <person name="Grimwood J."/>
            <person name="MohdZainudin N."/>
            <person name="Xue C."/>
            <person name="Wang R."/>
            <person name="Manning V.A."/>
            <person name="Dhillon B."/>
            <person name="Tu Z.J."/>
            <person name="Steffenson B.J."/>
            <person name="Salamov A."/>
            <person name="Sun H."/>
            <person name="Lowry S."/>
            <person name="LaButti K."/>
            <person name="Han J."/>
            <person name="Copeland A."/>
            <person name="Lindquist E."/>
            <person name="Barry K."/>
            <person name="Schmutz J."/>
            <person name="Baker S.E."/>
            <person name="Ciuffetti L.M."/>
            <person name="Grigoriev I.V."/>
            <person name="Zhong S."/>
            <person name="Turgeon B.G."/>
        </authorList>
    </citation>
    <scope>NUCLEOTIDE SEQUENCE [LARGE SCALE GENOMIC DNA]</scope>
    <source>
        <strain evidence="7 8">ATCC 44560</strain>
    </source>
</reference>
<keyword evidence="3" id="KW-0687">Ribonucleoprotein</keyword>
<dbReference type="KEGG" id="bor:COCMIDRAFT_82025"/>
<dbReference type="PANTHER" id="PTHR13528:SF2">
    <property type="entry name" value="LARGE RIBOSOMAL SUBUNIT PROTEIN BL28M"/>
    <property type="match status" value="1"/>
</dbReference>
<evidence type="ECO:0000256" key="3">
    <source>
        <dbReference type="ARBA" id="ARBA00023274"/>
    </source>
</evidence>
<evidence type="ECO:0000313" key="7">
    <source>
        <dbReference type="EMBL" id="EUC50414.1"/>
    </source>
</evidence>
<dbReference type="AlphaFoldDB" id="W6ZSC2"/>
<evidence type="ECO:0000256" key="2">
    <source>
        <dbReference type="ARBA" id="ARBA00022980"/>
    </source>
</evidence>
<comment type="function">
    <text evidence="5">Component of the mitochondrial ribosome (mitoribosome), a dedicated translation machinery responsible for the synthesis of mitochondrial genome-encoded proteins, including at least some of the essential transmembrane subunits of the mitochondrial respiratory chain. The mitoribosomes are attached to the mitochondrial inner membrane and translation products are cotranslationally integrated into the membrane.</text>
</comment>
<dbReference type="InterPro" id="IPR026569">
    <property type="entry name" value="Ribosomal_bL28"/>
</dbReference>
<dbReference type="GO" id="GO:0003735">
    <property type="term" value="F:structural constituent of ribosome"/>
    <property type="evidence" value="ECO:0007669"/>
    <property type="project" value="InterPro"/>
</dbReference>
<comment type="similarity">
    <text evidence="1">Belongs to the bacterial ribosomal protein bL28 family.</text>
</comment>
<proteinExistence type="inferred from homology"/>
<dbReference type="FunFam" id="2.30.170.40:FF:000003">
    <property type="entry name" value="54S ribosomal protein L24"/>
    <property type="match status" value="1"/>
</dbReference>
<dbReference type="InterPro" id="IPR037147">
    <property type="entry name" value="Ribosomal_bL28_sf"/>
</dbReference>
<dbReference type="GO" id="GO:0005762">
    <property type="term" value="C:mitochondrial large ribosomal subunit"/>
    <property type="evidence" value="ECO:0007669"/>
    <property type="project" value="TreeGrafter"/>
</dbReference>
<dbReference type="eggNOG" id="KOG3278">
    <property type="taxonomic scope" value="Eukaryota"/>
</dbReference>
<name>W6ZSC2_COCMI</name>
<dbReference type="STRING" id="930090.W6ZSC2"/>
<dbReference type="Gene3D" id="2.30.170.40">
    <property type="entry name" value="Ribosomal protein L28/L24"/>
    <property type="match status" value="1"/>
</dbReference>
<dbReference type="HOGENOM" id="CLU_561563_0_0_1"/>
<dbReference type="PANTHER" id="PTHR13528">
    <property type="entry name" value="39S RIBOSOMAL PROTEIN L28, MITOCHONDRIAL"/>
    <property type="match status" value="1"/>
</dbReference>
<gene>
    <name evidence="7" type="ORF">COCMIDRAFT_82025</name>
</gene>
<evidence type="ECO:0000256" key="1">
    <source>
        <dbReference type="ARBA" id="ARBA00008760"/>
    </source>
</evidence>
<feature type="region of interest" description="Disordered" evidence="6">
    <location>
        <begin position="23"/>
        <end position="55"/>
    </location>
</feature>
<dbReference type="GeneID" id="19125980"/>
<organism evidence="7 8">
    <name type="scientific">Bipolaris oryzae ATCC 44560</name>
    <dbReference type="NCBI Taxonomy" id="930090"/>
    <lineage>
        <taxon>Eukaryota</taxon>
        <taxon>Fungi</taxon>
        <taxon>Dikarya</taxon>
        <taxon>Ascomycota</taxon>
        <taxon>Pezizomycotina</taxon>
        <taxon>Dothideomycetes</taxon>
        <taxon>Pleosporomycetidae</taxon>
        <taxon>Pleosporales</taxon>
        <taxon>Pleosporineae</taxon>
        <taxon>Pleosporaceae</taxon>
        <taxon>Bipolaris</taxon>
    </lineage>
</organism>
<dbReference type="InterPro" id="IPR034704">
    <property type="entry name" value="Ribosomal_bL28/bL31-like_sf"/>
</dbReference>